<gene>
    <name evidence="1" type="ORF">E3P90_01280</name>
</gene>
<organism evidence="1 2">
    <name type="scientific">Wallemia ichthyophaga</name>
    <dbReference type="NCBI Taxonomy" id="245174"/>
    <lineage>
        <taxon>Eukaryota</taxon>
        <taxon>Fungi</taxon>
        <taxon>Dikarya</taxon>
        <taxon>Basidiomycota</taxon>
        <taxon>Wallemiomycotina</taxon>
        <taxon>Wallemiomycetes</taxon>
        <taxon>Wallemiales</taxon>
        <taxon>Wallemiaceae</taxon>
        <taxon>Wallemia</taxon>
    </lineage>
</organism>
<protein>
    <submittedName>
        <fullName evidence="1">Uncharacterized protein</fullName>
    </submittedName>
</protein>
<evidence type="ECO:0000313" key="2">
    <source>
        <dbReference type="Proteomes" id="UP000306954"/>
    </source>
</evidence>
<reference evidence="1 2" key="1">
    <citation type="submission" date="2019-03" db="EMBL/GenBank/DDBJ databases">
        <title>Sequencing 23 genomes of Wallemia ichthyophaga.</title>
        <authorList>
            <person name="Gostincar C."/>
        </authorList>
    </citation>
    <scope>NUCLEOTIDE SEQUENCE [LARGE SCALE GENOMIC DNA]</scope>
    <source>
        <strain evidence="1 2">EXF-8621</strain>
    </source>
</reference>
<dbReference type="Proteomes" id="UP000306954">
    <property type="component" value="Unassembled WGS sequence"/>
</dbReference>
<dbReference type="AlphaFoldDB" id="A0A4T0HHN3"/>
<evidence type="ECO:0000313" key="1">
    <source>
        <dbReference type="EMBL" id="TIB14352.1"/>
    </source>
</evidence>
<proteinExistence type="predicted"/>
<name>A0A4T0HHN3_WALIC</name>
<comment type="caution">
    <text evidence="1">The sequence shown here is derived from an EMBL/GenBank/DDBJ whole genome shotgun (WGS) entry which is preliminary data.</text>
</comment>
<sequence>MVVDRVVIRGIKLTLTLPLDTAWKLCNRHIYTTTWGGRAIDTSSRPICTLPTSATTCQPDTLTLLQFCTLDHWVFVEQSDSLTRLLFAEYAFYTLNRYVDLLHWLIGCLSHTGWSSSASVCLDPFGWQVCSCLLATLIYLQHSSETHSHAHTNTKFKQAK</sequence>
<dbReference type="EMBL" id="SPOF01000011">
    <property type="protein sequence ID" value="TIB14352.1"/>
    <property type="molecule type" value="Genomic_DNA"/>
</dbReference>
<accession>A0A4T0HHN3</accession>